<dbReference type="OrthoDB" id="9798066at2"/>
<dbReference type="RefSeq" id="WP_073589678.1">
    <property type="nucleotide sequence ID" value="NZ_FRFD01000008.1"/>
</dbReference>
<proteinExistence type="predicted"/>
<organism evidence="1 2">
    <name type="scientific">Anaerocolumna xylanovorans DSM 12503</name>
    <dbReference type="NCBI Taxonomy" id="1121345"/>
    <lineage>
        <taxon>Bacteria</taxon>
        <taxon>Bacillati</taxon>
        <taxon>Bacillota</taxon>
        <taxon>Clostridia</taxon>
        <taxon>Lachnospirales</taxon>
        <taxon>Lachnospiraceae</taxon>
        <taxon>Anaerocolumna</taxon>
    </lineage>
</organism>
<gene>
    <name evidence="1" type="ORF">SAMN02745217_02908</name>
</gene>
<evidence type="ECO:0000313" key="1">
    <source>
        <dbReference type="EMBL" id="SHO50806.1"/>
    </source>
</evidence>
<dbReference type="Proteomes" id="UP000184612">
    <property type="component" value="Unassembled WGS sequence"/>
</dbReference>
<dbReference type="AlphaFoldDB" id="A0A1M7YDZ9"/>
<name>A0A1M7YDZ9_9FIRM</name>
<reference evidence="1 2" key="1">
    <citation type="submission" date="2016-12" db="EMBL/GenBank/DDBJ databases">
        <authorList>
            <person name="Song W.-J."/>
            <person name="Kurnit D.M."/>
        </authorList>
    </citation>
    <scope>NUCLEOTIDE SEQUENCE [LARGE SCALE GENOMIC DNA]</scope>
    <source>
        <strain evidence="1 2">DSM 12503</strain>
    </source>
</reference>
<evidence type="ECO:0008006" key="3">
    <source>
        <dbReference type="Google" id="ProtNLM"/>
    </source>
</evidence>
<dbReference type="EMBL" id="FRFD01000008">
    <property type="protein sequence ID" value="SHO50806.1"/>
    <property type="molecule type" value="Genomic_DNA"/>
</dbReference>
<dbReference type="InterPro" id="IPR011051">
    <property type="entry name" value="RmlC_Cupin_sf"/>
</dbReference>
<dbReference type="SUPFAM" id="SSF51182">
    <property type="entry name" value="RmlC-like cupins"/>
    <property type="match status" value="1"/>
</dbReference>
<evidence type="ECO:0000313" key="2">
    <source>
        <dbReference type="Proteomes" id="UP000184612"/>
    </source>
</evidence>
<sequence>MDKQYIDITSYEGEGYKPVIDYMGWRVAILRYCEELEVQNLKTMQKHNESDEVFVLLEGNCILFSGGTGESIHSMDAVAMEPMKLYNVKKGVWHTHTLDKEGTVLIVENRDTSDLNSPTLKLEDVQIEKIRELYNSTKLIAE</sequence>
<accession>A0A1M7YDZ9</accession>
<protein>
    <recommendedName>
        <fullName evidence="3">Cupin domain-containing protein</fullName>
    </recommendedName>
</protein>
<dbReference type="STRING" id="1121345.SAMN02745217_02908"/>
<dbReference type="InterPro" id="IPR014710">
    <property type="entry name" value="RmlC-like_jellyroll"/>
</dbReference>
<dbReference type="Gene3D" id="2.60.120.10">
    <property type="entry name" value="Jelly Rolls"/>
    <property type="match status" value="1"/>
</dbReference>
<keyword evidence="2" id="KW-1185">Reference proteome</keyword>